<feature type="transmembrane region" description="Helical" evidence="2">
    <location>
        <begin position="65"/>
        <end position="87"/>
    </location>
</feature>
<dbReference type="EMBL" id="KZ613856">
    <property type="protein sequence ID" value="PMD55087.1"/>
    <property type="molecule type" value="Genomic_DNA"/>
</dbReference>
<feature type="region of interest" description="Disordered" evidence="1">
    <location>
        <begin position="97"/>
        <end position="183"/>
    </location>
</feature>
<keyword evidence="2" id="KW-0812">Transmembrane</keyword>
<keyword evidence="2" id="KW-0472">Membrane</keyword>
<feature type="compositionally biased region" description="Polar residues" evidence="1">
    <location>
        <begin position="100"/>
        <end position="110"/>
    </location>
</feature>
<accession>A0A2J6SWD5</accession>
<protein>
    <submittedName>
        <fullName evidence="4">Uncharacterized protein</fullName>
    </submittedName>
</protein>
<proteinExistence type="predicted"/>
<dbReference type="AlphaFoldDB" id="A0A2J6SWD5"/>
<evidence type="ECO:0000256" key="2">
    <source>
        <dbReference type="SAM" id="Phobius"/>
    </source>
</evidence>
<organism evidence="4 5">
    <name type="scientific">Hyaloscypha bicolor E</name>
    <dbReference type="NCBI Taxonomy" id="1095630"/>
    <lineage>
        <taxon>Eukaryota</taxon>
        <taxon>Fungi</taxon>
        <taxon>Dikarya</taxon>
        <taxon>Ascomycota</taxon>
        <taxon>Pezizomycotina</taxon>
        <taxon>Leotiomycetes</taxon>
        <taxon>Helotiales</taxon>
        <taxon>Hyaloscyphaceae</taxon>
        <taxon>Hyaloscypha</taxon>
        <taxon>Hyaloscypha bicolor</taxon>
    </lineage>
</organism>
<feature type="compositionally biased region" description="Low complexity" evidence="1">
    <location>
        <begin position="294"/>
        <end position="304"/>
    </location>
</feature>
<gene>
    <name evidence="4" type="ORF">K444DRAFT_97132</name>
</gene>
<feature type="signal peptide" evidence="3">
    <location>
        <begin position="1"/>
        <end position="16"/>
    </location>
</feature>
<name>A0A2J6SWD5_9HELO</name>
<feature type="region of interest" description="Disordered" evidence="1">
    <location>
        <begin position="202"/>
        <end position="237"/>
    </location>
</feature>
<keyword evidence="2" id="KW-1133">Transmembrane helix</keyword>
<evidence type="ECO:0000256" key="3">
    <source>
        <dbReference type="SAM" id="SignalP"/>
    </source>
</evidence>
<sequence length="441" mass="46542">MFILINHVLGSAAAAGSSFLSAAAKATQSAQNSVAAISAAAASQVSQASQQVNASQTAAVTATQAALAIVGSIIASTLITILIYFLVIRHKRIARRLSREQQSSAKTNNFADPKFPPSAQNAPTVAASQSNYPATRTGPMSGSPNPFSLFPTASGAKSSEKRDSLVKTTTVPWNPSKPPKVPTLKTWLKVQDGVSPFGPINLPTETKDPGPLGGQLRSPLRSIDTRAPKNPLMPPKLPVATQSPSFPSYIGNKATIITVPRSPLTLPTSPKHSTPGPHYRESKASVWTDDIPYQSPSPLLQSPPKQKKSGGTPASPSVDKNYGMTIPSPRAPVRTTAEWFAAREDAKAQDFPSPSSAYISTANIGIGMKAKPWRPSIGLPKGPRSGSGLPRPEQRSVRSVEGDMQGLNRFLAPGDRASQYSRFGSDRSERSQPTPGVGKAM</sequence>
<evidence type="ECO:0000313" key="4">
    <source>
        <dbReference type="EMBL" id="PMD55087.1"/>
    </source>
</evidence>
<dbReference type="GeneID" id="36596918"/>
<dbReference type="Proteomes" id="UP000235371">
    <property type="component" value="Unassembled WGS sequence"/>
</dbReference>
<dbReference type="OrthoDB" id="5241722at2759"/>
<dbReference type="InParanoid" id="A0A2J6SWD5"/>
<feature type="compositionally biased region" description="Basic and acidic residues" evidence="1">
    <location>
        <begin position="392"/>
        <end position="401"/>
    </location>
</feature>
<evidence type="ECO:0000313" key="5">
    <source>
        <dbReference type="Proteomes" id="UP000235371"/>
    </source>
</evidence>
<reference evidence="4 5" key="1">
    <citation type="submission" date="2016-04" db="EMBL/GenBank/DDBJ databases">
        <title>A degradative enzymes factory behind the ericoid mycorrhizal symbiosis.</title>
        <authorList>
            <consortium name="DOE Joint Genome Institute"/>
            <person name="Martino E."/>
            <person name="Morin E."/>
            <person name="Grelet G."/>
            <person name="Kuo A."/>
            <person name="Kohler A."/>
            <person name="Daghino S."/>
            <person name="Barry K."/>
            <person name="Choi C."/>
            <person name="Cichocki N."/>
            <person name="Clum A."/>
            <person name="Copeland A."/>
            <person name="Hainaut M."/>
            <person name="Haridas S."/>
            <person name="Labutti K."/>
            <person name="Lindquist E."/>
            <person name="Lipzen A."/>
            <person name="Khouja H.-R."/>
            <person name="Murat C."/>
            <person name="Ohm R."/>
            <person name="Olson A."/>
            <person name="Spatafora J."/>
            <person name="Veneault-Fourrey C."/>
            <person name="Henrissat B."/>
            <person name="Grigoriev I."/>
            <person name="Martin F."/>
            <person name="Perotto S."/>
        </authorList>
    </citation>
    <scope>NUCLEOTIDE SEQUENCE [LARGE SCALE GENOMIC DNA]</scope>
    <source>
        <strain evidence="4 5">E</strain>
    </source>
</reference>
<feature type="region of interest" description="Disordered" evidence="1">
    <location>
        <begin position="261"/>
        <end position="330"/>
    </location>
</feature>
<keyword evidence="3" id="KW-0732">Signal</keyword>
<feature type="compositionally biased region" description="Polar residues" evidence="1">
    <location>
        <begin position="118"/>
        <end position="146"/>
    </location>
</feature>
<evidence type="ECO:0000256" key="1">
    <source>
        <dbReference type="SAM" id="MobiDB-lite"/>
    </source>
</evidence>
<feature type="region of interest" description="Disordered" evidence="1">
    <location>
        <begin position="372"/>
        <end position="441"/>
    </location>
</feature>
<feature type="chain" id="PRO_5014362493" evidence="3">
    <location>
        <begin position="17"/>
        <end position="441"/>
    </location>
</feature>
<dbReference type="RefSeq" id="XP_024731991.1">
    <property type="nucleotide sequence ID" value="XM_024888842.1"/>
</dbReference>
<keyword evidence="5" id="KW-1185">Reference proteome</keyword>